<gene>
    <name evidence="2" type="ORF">TR127333</name>
</gene>
<reference evidence="2" key="1">
    <citation type="submission" date="2016-01" db="EMBL/GenBank/DDBJ databases">
        <title>Reference transcriptome for the parasite Schistocephalus solidus: insights into the molecular evolution of parasitism.</title>
        <authorList>
            <person name="Hebert F.O."/>
            <person name="Grambauer S."/>
            <person name="Barber I."/>
            <person name="Landry C.R."/>
            <person name="Aubin-Horth N."/>
        </authorList>
    </citation>
    <scope>NUCLEOTIDE SEQUENCE</scope>
</reference>
<dbReference type="EMBL" id="GEEE01015356">
    <property type="protein sequence ID" value="JAP47869.1"/>
    <property type="molecule type" value="Transcribed_RNA"/>
</dbReference>
<feature type="region of interest" description="Disordered" evidence="1">
    <location>
        <begin position="136"/>
        <end position="156"/>
    </location>
</feature>
<evidence type="ECO:0000313" key="2">
    <source>
        <dbReference type="EMBL" id="JAP47869.1"/>
    </source>
</evidence>
<proteinExistence type="predicted"/>
<evidence type="ECO:0000256" key="1">
    <source>
        <dbReference type="SAM" id="MobiDB-lite"/>
    </source>
</evidence>
<name>A0A0X3P7N4_SCHSO</name>
<organism evidence="2">
    <name type="scientific">Schistocephalus solidus</name>
    <name type="common">Tapeworm</name>
    <dbReference type="NCBI Taxonomy" id="70667"/>
    <lineage>
        <taxon>Eukaryota</taxon>
        <taxon>Metazoa</taxon>
        <taxon>Spiralia</taxon>
        <taxon>Lophotrochozoa</taxon>
        <taxon>Platyhelminthes</taxon>
        <taxon>Cestoda</taxon>
        <taxon>Eucestoda</taxon>
        <taxon>Diphyllobothriidea</taxon>
        <taxon>Diphyllobothriidae</taxon>
        <taxon>Schistocephalus</taxon>
    </lineage>
</organism>
<feature type="non-terminal residue" evidence="2">
    <location>
        <position position="3336"/>
    </location>
</feature>
<sequence>MFDRLTVSQHLQTGFMAFPHLMQTRTSAYIGCSNLLTSPCAWTRVMQKVTLPFTRIPSFTAVILRFEFKPSTHKKSYCFNNGLASLCIANLLCSNLDCNISQTQLPLIARLFEIMLALAYGALDWSALSTVWEKRSSRESSNTPQDELERAAKMVSDSENSQQSWSNWAWSFVPSILQVGSSPSFDESSDEEFGSEFGDFTKIEGFKSNNSAEYLHLIYDSALENEAYPTEVAHTTDDGSSSSTTQPDGFSPSHIRENLQQKQRKLRRWRIRQLRAYQHKLPTLVLGGLVQKVTLNIKVDEPPKSPPPRTSATDMSSSSAFRSNTSRRRCAQFLAFQVEAENMGINCTQHGEEFSSIQIAVDSISAISCGDVCACGSSVKGDFSRITSHNFTLADDHKESVHCQNILHLSPIGQAGFKSSTADLFSCLFTDGPPGRLGLVRSVTTPEFPKVSREFSTCASNDAITRGLSSRQSPFPPMTRASYVETFGDEFFKCSRPALWMDVVTSRERPPPQPSSEWTEAVVTEANKYAFSRLLAGNLTGNFTLPTSHRIQQLLSLIATGSGKFKPCFDHSRLLVLPPQSPVDSWILQDRISQLNLFLPIQVSRVELSSFTLNVHPPTHNLSMLSDLTCIRFRAGPLLIFSCEPTDPVHMVSTMTHLQPSNGILDALAATLEDIADQPPLASEDFWGQRSQWVGCYGNSHVQLDAALTASKAAEVDDAIATTTISGITRLLQTRLLNACYTRRLCSLSELSLELLSPRDHCRTLIFASEVKLFQRNLFYPTSWPKQLACKLVTCECITQLSSEIRLQLSSSDLCQVVLLTSSLANEGHSIAAVLSHRSFWNNRHGCSQPTEVLLRRLFGPSPEEASPLPSGELLITAKGKCVLQNQQTPEESLFSLCLRTPEVSSVLLFSTTLLPIFERRSPWAVGLLHTKDKSGAVLRELPFLLLRYEAVRVSSGPSRAHSIICSFESVDILLSKALLNWIGRTQDSLINLLRVCETDESQPPVPPPSTTQDVRPPPPSSAALDLIIEPRSRLTVSGSSQGSFSIISSHQPMKSPSTEPGDRPSTSGPLFASATRLSALPLANFSEPTADLDFFANLSQRLAAGLSCFSACQIDIQMQSSSILLCPSEFPPTLHPSPSGSFPTHLLRTCLSRSPPPVSLLELTLPQLHLRGPSAGRPMSSAVTSPVKSPRNPSGFAFVFQEEGLSRPASPPTPPPVQSPPTFLPASFTWCLQAFRAGISVAGTRLAAGNFSVTMSVSRDDVKDSTGIVLIHPSPLTCNIFCNATSLISTGAQEDDEKLFYCVAARQEGDMSANHARNLLVTASLISSEFETIFSKFSITSTALRRTFPVQRSLRSVITEPLPSKLGFSSSTNSQRHSAISSTCVSECVNLLKSAPTSTAVIQPTHPAVPLSLLFQFTLPGASGRIGLQPVEAGNAVSWDLEGLSLTVNRTESMVLVLARLNRFAVLLQTKDRVFPLATPGELYLKTFMDITHCPGSRPRDNDDGATDGVGPTPPGSCLPVTHITTSASAAILAAGEQEVATQVPLSADERPGALTLAFLHTRVDQVRAAFQGKRFSDWLDRSSELFLLGRSPASPPPLVVEPDGSCDVGLPFINSLYAHIAPVDVVLCPDLVCACALFSSQVLEELHSPLKSSSSSSPLVETALPVATWPGHCMPLLFLILDKIRIFVPSSSIDCWTVRTATKGQEALVLTCDAVRLHPFPVNMISRPIVPTSHQQHQHRRCRGGTGEKHFHSIVSETEVASVGAGWGDLGTAHEDRQYVLRARGLGLSLVDMSQATLVGRGHSRGTAVDRGGLSSVTDFSPPLVGQCPALDWNRAAERAEKAKTSVWILPVLRPLSLTLSFAAPICESTLSLGKSRVVAGCGLEMNLDSDFVCTLQVPLIGHWLAGLTCLMAKQTIPTRSPHALSPPPRALLEATPTRLLLTGGLVRFVAWSADCVLVNAASSPVLCLLVADFIQPHLLWRGNTPWLDRTQAATLEFGLNNLQLHSRMVEHDWCSRRWGHSVRWQITQPSLSRVAPPFCPPRYLPLPLVMSPLQAVGQSQMPPLHEQAFLFTAAAASTAVDGGLLKIRLFRSYQPPAHVVPPSMRHPTNRTPTVASFKLDISMQRDLFISLTPISFSVLTSLIDSVANNMPVVPTHDAVTNQIMDIQKTPLLQRLSALLDSCSMKTARIKLMLVEDDADHALPVILSLSAESFNLDGVFRGTADWSTASLTATLKWLDICWDKPASQLSSAFAFKFLSSPSSVNCVLSTTSEPACSNSTTSFLRVHLTPGPRFLFPIGSTVTQDILALLHAFLEPTILGPRRTPARQLNAGWSTPKVQVFRDDLRTNTLFQFLTVTESASSERRLLPYEVVFCSPTERRDCIAMVWAYPLPRQPVRLQLSPIPIACRDEGLLDTCEIELSCELQYLDEDSGDFSTYREFLICESQSTEVPLPGVTTAGCESEPSAFMPPQQWLQHQGALEVAAMVTPDSNFSWGGALNRQTTDSLNEFRKRMEDDWSSGWSNKTGRSLSLKYPITGHAVTFESQMPKAARVWRVLVNCSGRIVSRHFTQSDHGDHEARTPVLLSPSVLATCTQIDMAFVPQLQSSLGIRISTDYARLSLLQVSSSVRPHPPALTPSDAYCSADFELMQMECTAFSLALRFPCSLTESSSPNKPFLACSARSIVAWLFTPHWTHLEPLFKITRTGLLYAPSFTGAPCGSLWSCAAETCRLEFSNEVLFALGWLTDRLKEFTQSTTNYCPGWMIRNNTDKEIVVEQCLPRHKMGSHPDETSSAQTLVCLQSLQNIHRLHLSPGECHVWRPSNLLFPSGLTGRMSHKQITLRLGLLDSWGCSKGNNTFHWSYPLHLTWPPPACNASALVDGISVVVEVAWPSEPGGPVSGTRVLHPVSQLSLLLMPSSAPGLPGELVIQAGLLLHNLLPHSLHFRVGWSVQRGGFSKEGVIQARSRLAIYLPTAVSPHPLTGSDQSAKMKFVISLSDSEGWTPFSLVIPTPHATSPEAAALFVKRQLIQLSLPGGLSDTSLPVLFTSRLCPLGEMLHPFLILSFSSPLTITNHLPLPLILTSSSAKETSFVTATAEDAALMPSFSSADQSSVKATCQVVPILATGVESFHFSINYDNGDPVFAAPLKLQVSDLLERLFQLDARLSNSGIEPSRYSNPPSRLASRTMLGLSPISPHPLHTGLAEEGFELVILPWLLLRNQSGLDLLIYTSAGAQKEGTRGQLHRLPAGTSCMPPSGQRLFRLGLSAAADGQEALSWSSSLLLVHKSAFAAAVSAATTGRATEPRTFLIASEPPQTTSTTTTTTATAAAAAAGPQDSA</sequence>
<feature type="compositionally biased region" description="Low complexity" evidence="1">
    <location>
        <begin position="3314"/>
        <end position="3330"/>
    </location>
</feature>
<feature type="region of interest" description="Disordered" evidence="1">
    <location>
        <begin position="298"/>
        <end position="323"/>
    </location>
</feature>
<feature type="region of interest" description="Disordered" evidence="1">
    <location>
        <begin position="232"/>
        <end position="255"/>
    </location>
</feature>
<feature type="compositionally biased region" description="Pro residues" evidence="1">
    <location>
        <begin position="1004"/>
        <end position="1021"/>
    </location>
</feature>
<feature type="compositionally biased region" description="Polar residues" evidence="1">
    <location>
        <begin position="1051"/>
        <end position="1069"/>
    </location>
</feature>
<dbReference type="PANTHER" id="PTHR12517">
    <property type="entry name" value="VACUOLAR PROTEIN SORTING-ASSOCIATED PROTEIN 13B"/>
    <property type="match status" value="1"/>
</dbReference>
<protein>
    <recommendedName>
        <fullName evidence="3">Vacuolar protein sorting-associated protein 13 DH-like domain-containing protein</fullName>
    </recommendedName>
</protein>
<evidence type="ECO:0008006" key="3">
    <source>
        <dbReference type="Google" id="ProtNLM"/>
    </source>
</evidence>
<feature type="region of interest" description="Disordered" evidence="1">
    <location>
        <begin position="3307"/>
        <end position="3336"/>
    </location>
</feature>
<dbReference type="PANTHER" id="PTHR12517:SF0">
    <property type="entry name" value="INTERMEMBRANE LIPID TRANSFER PROTEIN VPS13B"/>
    <property type="match status" value="1"/>
</dbReference>
<feature type="region of interest" description="Disordered" evidence="1">
    <location>
        <begin position="1497"/>
        <end position="1518"/>
    </location>
</feature>
<feature type="region of interest" description="Disordered" evidence="1">
    <location>
        <begin position="1000"/>
        <end position="1023"/>
    </location>
</feature>
<accession>A0A0X3P7N4</accession>
<feature type="compositionally biased region" description="Low complexity" evidence="1">
    <location>
        <begin position="1038"/>
        <end position="1050"/>
    </location>
</feature>
<dbReference type="InterPro" id="IPR039782">
    <property type="entry name" value="VPS13B"/>
</dbReference>
<feature type="region of interest" description="Disordered" evidence="1">
    <location>
        <begin position="1037"/>
        <end position="1069"/>
    </location>
</feature>